<accession>A0A816G5Q8</accession>
<dbReference type="GO" id="GO:0043041">
    <property type="term" value="P:amino acid activation for nonribosomal peptide biosynthetic process"/>
    <property type="evidence" value="ECO:0007669"/>
    <property type="project" value="TreeGrafter"/>
</dbReference>
<dbReference type="PANTHER" id="PTHR45527:SF1">
    <property type="entry name" value="FATTY ACID SYNTHASE"/>
    <property type="match status" value="1"/>
</dbReference>
<dbReference type="PANTHER" id="PTHR45527">
    <property type="entry name" value="NONRIBOSOMAL PEPTIDE SYNTHETASE"/>
    <property type="match status" value="1"/>
</dbReference>
<feature type="domain" description="Condensation" evidence="1">
    <location>
        <begin position="26"/>
        <end position="398"/>
    </location>
</feature>
<dbReference type="GO" id="GO:0031177">
    <property type="term" value="F:phosphopantetheine binding"/>
    <property type="evidence" value="ECO:0007669"/>
    <property type="project" value="TreeGrafter"/>
</dbReference>
<protein>
    <recommendedName>
        <fullName evidence="1">Condensation domain-containing protein</fullName>
    </recommendedName>
</protein>
<proteinExistence type="predicted"/>
<dbReference type="Proteomes" id="UP000663877">
    <property type="component" value="Unassembled WGS sequence"/>
</dbReference>
<comment type="caution">
    <text evidence="3">The sequence shown here is derived from an EMBL/GenBank/DDBJ whole genome shotgun (WGS) entry which is preliminary data.</text>
</comment>
<dbReference type="EMBL" id="CAJNOM010006402">
    <property type="protein sequence ID" value="CAF1670003.1"/>
    <property type="molecule type" value="Genomic_DNA"/>
</dbReference>
<evidence type="ECO:0000313" key="3">
    <source>
        <dbReference type="EMBL" id="CAF1670003.1"/>
    </source>
</evidence>
<evidence type="ECO:0000313" key="4">
    <source>
        <dbReference type="Proteomes" id="UP000663832"/>
    </source>
</evidence>
<dbReference type="GO" id="GO:0003824">
    <property type="term" value="F:catalytic activity"/>
    <property type="evidence" value="ECO:0007669"/>
    <property type="project" value="InterPro"/>
</dbReference>
<sequence>MFQKKKRTAATTDHKVQRLKISGLTEAVASSAQQRIYMHENRYYSGSDFSVYNYLISLTIKRGSVLIELIRLSLATVIQQHTVLRTSVRFNPIRNQIEQKIQPFTNDIYSFQHSRGVSTLEQLDRLLTNESIGKYFDVENGKVLRCHVVQRSPEDHNNSLNESDLIIFVIHHIAFDLSSYKPFLKAFEQACWVTQYHQSVLTIPQYIDFALYEQALLADTSPESKMNKARRFWANIMHGYNWDKIRYLVPYEGRTDRLHSDRGHTAAFMIDHDVVDALMLFASTNNVTMFSLSLACYYAFLFNLTNHNDDLCVVNIAANRSEKELHDMIGMFVNLLLYRVKIESKNTFKHVVEQVQQLCNEILVHSSLPYQQIIDSQGKQKNNALPSMFFQYEPLIVSITQKNSIELTPSKGSAVSGNHDRDLNH</sequence>
<dbReference type="Proteomes" id="UP000663832">
    <property type="component" value="Unassembled WGS sequence"/>
</dbReference>
<dbReference type="GO" id="GO:0005829">
    <property type="term" value="C:cytosol"/>
    <property type="evidence" value="ECO:0007669"/>
    <property type="project" value="TreeGrafter"/>
</dbReference>
<reference evidence="3" key="1">
    <citation type="submission" date="2021-02" db="EMBL/GenBank/DDBJ databases">
        <authorList>
            <person name="Nowell W R."/>
        </authorList>
    </citation>
    <scope>NUCLEOTIDE SEQUENCE</scope>
</reference>
<dbReference type="AlphaFoldDB" id="A0A816G5Q8"/>
<gene>
    <name evidence="2" type="ORF">BJG266_LOCUS47945</name>
    <name evidence="3" type="ORF">QVE165_LOCUS64997</name>
</gene>
<name>A0A816G5Q8_9BILA</name>
<dbReference type="Gene3D" id="3.30.559.30">
    <property type="entry name" value="Nonribosomal peptide synthetase, condensation domain"/>
    <property type="match status" value="1"/>
</dbReference>
<dbReference type="InterPro" id="IPR023213">
    <property type="entry name" value="CAT-like_dom_sf"/>
</dbReference>
<dbReference type="EMBL" id="CAJNOI010005987">
    <property type="protein sequence ID" value="CAF1573202.1"/>
    <property type="molecule type" value="Genomic_DNA"/>
</dbReference>
<dbReference type="GO" id="GO:0044550">
    <property type="term" value="P:secondary metabolite biosynthetic process"/>
    <property type="evidence" value="ECO:0007669"/>
    <property type="project" value="TreeGrafter"/>
</dbReference>
<evidence type="ECO:0000259" key="1">
    <source>
        <dbReference type="Pfam" id="PF00668"/>
    </source>
</evidence>
<keyword evidence="4" id="KW-1185">Reference proteome</keyword>
<organism evidence="3 4">
    <name type="scientific">Adineta steineri</name>
    <dbReference type="NCBI Taxonomy" id="433720"/>
    <lineage>
        <taxon>Eukaryota</taxon>
        <taxon>Metazoa</taxon>
        <taxon>Spiralia</taxon>
        <taxon>Gnathifera</taxon>
        <taxon>Rotifera</taxon>
        <taxon>Eurotatoria</taxon>
        <taxon>Bdelloidea</taxon>
        <taxon>Adinetida</taxon>
        <taxon>Adinetidae</taxon>
        <taxon>Adineta</taxon>
    </lineage>
</organism>
<dbReference type="InterPro" id="IPR001242">
    <property type="entry name" value="Condensation_dom"/>
</dbReference>
<dbReference type="SUPFAM" id="SSF52777">
    <property type="entry name" value="CoA-dependent acyltransferases"/>
    <property type="match status" value="2"/>
</dbReference>
<dbReference type="Pfam" id="PF00668">
    <property type="entry name" value="Condensation"/>
    <property type="match status" value="1"/>
</dbReference>
<dbReference type="OrthoDB" id="10053804at2759"/>
<evidence type="ECO:0000313" key="2">
    <source>
        <dbReference type="EMBL" id="CAF1573202.1"/>
    </source>
</evidence>
<dbReference type="Gene3D" id="3.30.559.10">
    <property type="entry name" value="Chloramphenicol acetyltransferase-like domain"/>
    <property type="match status" value="1"/>
</dbReference>